<keyword evidence="3" id="KW-1185">Reference proteome</keyword>
<evidence type="ECO:0000313" key="2">
    <source>
        <dbReference type="EMBL" id="NUW38280.1"/>
    </source>
</evidence>
<feature type="compositionally biased region" description="Gly residues" evidence="1">
    <location>
        <begin position="90"/>
        <end position="101"/>
    </location>
</feature>
<protein>
    <submittedName>
        <fullName evidence="2">Uncharacterized protein</fullName>
    </submittedName>
</protein>
<sequence length="380" mass="38999">MTEAPHHVTVWPTVRSIPVSAVTDGDPSRRLRPPRPQDIAGGTGTGRDTAGGIGTGRDTAGGARPGGPGPEGSGAGGTGADTGDRPSSAGQGGPVATGVGTGRARPAGTGTGGGSGGAGSGTGEAGTGARGNPAAEFGFSGDPAQRGVPDDDLLHAQRLWDGTLAANRLDALGVNTERQRVRTEDITTTVGFLVDGHPEDTRRALQSVIDHTAAHILALDLGDVDGAGAVLRELASRHPERVTAWYVEEQPEWRGGTATWGECLTKLLHLDTAEVFVVMEGSVALEGDAITPLVAAIDDGAVAAGWTGQEPDGRTWRETEPGEGPRDVPALGEELLAVRRSAALGDAPEETRDGTELSRRLRGVRVVPADRLPVRRQRTA</sequence>
<organism evidence="2 3">
    <name type="scientific">Nonomuraea montanisoli</name>
    <dbReference type="NCBI Taxonomy" id="2741721"/>
    <lineage>
        <taxon>Bacteria</taxon>
        <taxon>Bacillati</taxon>
        <taxon>Actinomycetota</taxon>
        <taxon>Actinomycetes</taxon>
        <taxon>Streptosporangiales</taxon>
        <taxon>Streptosporangiaceae</taxon>
        <taxon>Nonomuraea</taxon>
    </lineage>
</organism>
<name>A0A7Y6IHF1_9ACTN</name>
<evidence type="ECO:0000256" key="1">
    <source>
        <dbReference type="SAM" id="MobiDB-lite"/>
    </source>
</evidence>
<feature type="compositionally biased region" description="Gly residues" evidence="1">
    <location>
        <begin position="41"/>
        <end position="55"/>
    </location>
</feature>
<dbReference type="EMBL" id="JABWGN010000029">
    <property type="protein sequence ID" value="NUW38280.1"/>
    <property type="molecule type" value="Genomic_DNA"/>
</dbReference>
<dbReference type="Proteomes" id="UP000586042">
    <property type="component" value="Unassembled WGS sequence"/>
</dbReference>
<comment type="caution">
    <text evidence="2">The sequence shown here is derived from an EMBL/GenBank/DDBJ whole genome shotgun (WGS) entry which is preliminary data.</text>
</comment>
<feature type="region of interest" description="Disordered" evidence="1">
    <location>
        <begin position="19"/>
        <end position="150"/>
    </location>
</feature>
<feature type="compositionally biased region" description="Basic and acidic residues" evidence="1">
    <location>
        <begin position="311"/>
        <end position="326"/>
    </location>
</feature>
<feature type="region of interest" description="Disordered" evidence="1">
    <location>
        <begin position="307"/>
        <end position="328"/>
    </location>
</feature>
<feature type="compositionally biased region" description="Gly residues" evidence="1">
    <location>
        <begin position="109"/>
        <end position="129"/>
    </location>
</feature>
<dbReference type="AlphaFoldDB" id="A0A7Y6IHF1"/>
<feature type="compositionally biased region" description="Gly residues" evidence="1">
    <location>
        <begin position="63"/>
        <end position="80"/>
    </location>
</feature>
<proteinExistence type="predicted"/>
<evidence type="ECO:0000313" key="3">
    <source>
        <dbReference type="Proteomes" id="UP000586042"/>
    </source>
</evidence>
<gene>
    <name evidence="2" type="ORF">HTZ77_43820</name>
</gene>
<accession>A0A7Y6IHF1</accession>
<reference evidence="2 3" key="1">
    <citation type="submission" date="2020-06" db="EMBL/GenBank/DDBJ databases">
        <title>Nonomuraea sp. SMC257, a novel actinomycete isolated from soil.</title>
        <authorList>
            <person name="Chanama M."/>
        </authorList>
    </citation>
    <scope>NUCLEOTIDE SEQUENCE [LARGE SCALE GENOMIC DNA]</scope>
    <source>
        <strain evidence="2 3">SMC257</strain>
    </source>
</reference>
<dbReference type="RefSeq" id="WP_175595717.1">
    <property type="nucleotide sequence ID" value="NZ_JABWGN010000029.1"/>
</dbReference>